<dbReference type="Proteomes" id="UP000006729">
    <property type="component" value="Chromosome 19"/>
</dbReference>
<organism evidence="1 2">
    <name type="scientific">Populus trichocarpa</name>
    <name type="common">Western balsam poplar</name>
    <name type="synonym">Populus balsamifera subsp. trichocarpa</name>
    <dbReference type="NCBI Taxonomy" id="3694"/>
    <lineage>
        <taxon>Eukaryota</taxon>
        <taxon>Viridiplantae</taxon>
        <taxon>Streptophyta</taxon>
        <taxon>Embryophyta</taxon>
        <taxon>Tracheophyta</taxon>
        <taxon>Spermatophyta</taxon>
        <taxon>Magnoliopsida</taxon>
        <taxon>eudicotyledons</taxon>
        <taxon>Gunneridae</taxon>
        <taxon>Pentapetalae</taxon>
        <taxon>rosids</taxon>
        <taxon>fabids</taxon>
        <taxon>Malpighiales</taxon>
        <taxon>Salicaceae</taxon>
        <taxon>Saliceae</taxon>
        <taxon>Populus</taxon>
    </lineage>
</organism>
<dbReference type="EMBL" id="CM009308">
    <property type="protein sequence ID" value="KAI9377645.1"/>
    <property type="molecule type" value="Genomic_DNA"/>
</dbReference>
<reference evidence="1 2" key="1">
    <citation type="journal article" date="2006" name="Science">
        <title>The genome of black cottonwood, Populus trichocarpa (Torr. &amp; Gray).</title>
        <authorList>
            <person name="Tuskan G.A."/>
            <person name="Difazio S."/>
            <person name="Jansson S."/>
            <person name="Bohlmann J."/>
            <person name="Grigoriev I."/>
            <person name="Hellsten U."/>
            <person name="Putnam N."/>
            <person name="Ralph S."/>
            <person name="Rombauts S."/>
            <person name="Salamov A."/>
            <person name="Schein J."/>
            <person name="Sterck L."/>
            <person name="Aerts A."/>
            <person name="Bhalerao R.R."/>
            <person name="Bhalerao R.P."/>
            <person name="Blaudez D."/>
            <person name="Boerjan W."/>
            <person name="Brun A."/>
            <person name="Brunner A."/>
            <person name="Busov V."/>
            <person name="Campbell M."/>
            <person name="Carlson J."/>
            <person name="Chalot M."/>
            <person name="Chapman J."/>
            <person name="Chen G.L."/>
            <person name="Cooper D."/>
            <person name="Coutinho P.M."/>
            <person name="Couturier J."/>
            <person name="Covert S."/>
            <person name="Cronk Q."/>
            <person name="Cunningham R."/>
            <person name="Davis J."/>
            <person name="Degroeve S."/>
            <person name="Dejardin A."/>
            <person name="Depamphilis C."/>
            <person name="Detter J."/>
            <person name="Dirks B."/>
            <person name="Dubchak I."/>
            <person name="Duplessis S."/>
            <person name="Ehlting J."/>
            <person name="Ellis B."/>
            <person name="Gendler K."/>
            <person name="Goodstein D."/>
            <person name="Gribskov M."/>
            <person name="Grimwood J."/>
            <person name="Groover A."/>
            <person name="Gunter L."/>
            <person name="Hamberger B."/>
            <person name="Heinze B."/>
            <person name="Helariutta Y."/>
            <person name="Henrissat B."/>
            <person name="Holligan D."/>
            <person name="Holt R."/>
            <person name="Huang W."/>
            <person name="Islam-Faridi N."/>
            <person name="Jones S."/>
            <person name="Jones-Rhoades M."/>
            <person name="Jorgensen R."/>
            <person name="Joshi C."/>
            <person name="Kangasjarvi J."/>
            <person name="Karlsson J."/>
            <person name="Kelleher C."/>
            <person name="Kirkpatrick R."/>
            <person name="Kirst M."/>
            <person name="Kohler A."/>
            <person name="Kalluri U."/>
            <person name="Larimer F."/>
            <person name="Leebens-Mack J."/>
            <person name="Leple J.C."/>
            <person name="Locascio P."/>
            <person name="Lou Y."/>
            <person name="Lucas S."/>
            <person name="Martin F."/>
            <person name="Montanini B."/>
            <person name="Napoli C."/>
            <person name="Nelson D.R."/>
            <person name="Nelson C."/>
            <person name="Nieminen K."/>
            <person name="Nilsson O."/>
            <person name="Pereda V."/>
            <person name="Peter G."/>
            <person name="Philippe R."/>
            <person name="Pilate G."/>
            <person name="Poliakov A."/>
            <person name="Razumovskaya J."/>
            <person name="Richardson P."/>
            <person name="Rinaldi C."/>
            <person name="Ritland K."/>
            <person name="Rouze P."/>
            <person name="Ryaboy D."/>
            <person name="Schmutz J."/>
            <person name="Schrader J."/>
            <person name="Segerman B."/>
            <person name="Shin H."/>
            <person name="Siddiqui A."/>
            <person name="Sterky F."/>
            <person name="Terry A."/>
            <person name="Tsai C.J."/>
            <person name="Uberbacher E."/>
            <person name="Unneberg P."/>
            <person name="Vahala J."/>
            <person name="Wall K."/>
            <person name="Wessler S."/>
            <person name="Yang G."/>
            <person name="Yin T."/>
            <person name="Douglas C."/>
            <person name="Marra M."/>
            <person name="Sandberg G."/>
            <person name="Van de Peer Y."/>
            <person name="Rokhsar D."/>
        </authorList>
    </citation>
    <scope>NUCLEOTIDE SEQUENCE [LARGE SCALE GENOMIC DNA]</scope>
    <source>
        <strain evidence="2">cv. Nisqually</strain>
    </source>
</reference>
<evidence type="ECO:0000313" key="1">
    <source>
        <dbReference type="EMBL" id="KAI9377645.1"/>
    </source>
</evidence>
<keyword evidence="2" id="KW-1185">Reference proteome</keyword>
<name>A0ACC0RK46_POPTR</name>
<sequence length="69" mass="8066">MRAGGRQKTFLFSREFAQDCRCWARDLPSLPQPTSLLLISMAWGVSFLLKFRRQQYAWTVGGRLWPGFQ</sequence>
<proteinExistence type="predicted"/>
<accession>A0ACC0RK46</accession>
<comment type="caution">
    <text evidence="1">The sequence shown here is derived from an EMBL/GenBank/DDBJ whole genome shotgun (WGS) entry which is preliminary data.</text>
</comment>
<protein>
    <submittedName>
        <fullName evidence="1">Uncharacterized protein</fullName>
    </submittedName>
</protein>
<evidence type="ECO:0000313" key="2">
    <source>
        <dbReference type="Proteomes" id="UP000006729"/>
    </source>
</evidence>
<gene>
    <name evidence="1" type="ORF">POPTR_019G088850v4</name>
</gene>